<dbReference type="GO" id="GO:0005576">
    <property type="term" value="C:extracellular region"/>
    <property type="evidence" value="ECO:0007669"/>
    <property type="project" value="UniProtKB-SubCell"/>
</dbReference>
<keyword evidence="6" id="KW-1015">Disulfide bond</keyword>
<dbReference type="GO" id="GO:0005125">
    <property type="term" value="F:cytokine activity"/>
    <property type="evidence" value="ECO:0007669"/>
    <property type="project" value="InterPro"/>
</dbReference>
<comment type="subcellular location">
    <subcellularLocation>
        <location evidence="1">Secreted</location>
    </subcellularLocation>
</comment>
<reference evidence="8" key="1">
    <citation type="submission" date="2025-08" db="UniProtKB">
        <authorList>
            <consortium name="Ensembl"/>
        </authorList>
    </citation>
    <scope>IDENTIFICATION</scope>
</reference>
<accession>A0A8C6TFA2</accession>
<dbReference type="InterPro" id="IPR001323">
    <property type="entry name" value="EPO_TPO"/>
</dbReference>
<dbReference type="InterPro" id="IPR003978">
    <property type="entry name" value="Thrombopoietin"/>
</dbReference>
<keyword evidence="3" id="KW-0964">Secreted</keyword>
<keyword evidence="9" id="KW-1185">Reference proteome</keyword>
<keyword evidence="4" id="KW-0372">Hormone</keyword>
<dbReference type="GO" id="GO:0005179">
    <property type="term" value="F:hormone activity"/>
    <property type="evidence" value="ECO:0007669"/>
    <property type="project" value="UniProtKB-KW"/>
</dbReference>
<sequence length="169" mass="18375">MAVGSLLLLCVVTSWPWDAQTKPIAFVCNKPVREALNIVSWMESELLACEGLATLPQAVQLPCTALHAASWENKSLQQKRGDLVASLRILNEGVESVSALSQTPCATSVLQKLLQNIGNYLLILTHLHLSGAEESPVLSCVPRSTRSMSTVLQTYSRLSLANWSASWTT</sequence>
<keyword evidence="5 7" id="KW-0732">Signal</keyword>
<dbReference type="Pfam" id="PF00758">
    <property type="entry name" value="EPO_TPO"/>
    <property type="match status" value="1"/>
</dbReference>
<dbReference type="PANTHER" id="PTHR10560">
    <property type="entry name" value="THROMBOPOIETIN"/>
    <property type="match status" value="1"/>
</dbReference>
<evidence type="ECO:0000256" key="2">
    <source>
        <dbReference type="ARBA" id="ARBA00005782"/>
    </source>
</evidence>
<reference evidence="8" key="2">
    <citation type="submission" date="2025-09" db="UniProtKB">
        <authorList>
            <consortium name="Ensembl"/>
        </authorList>
    </citation>
    <scope>IDENTIFICATION</scope>
</reference>
<name>A0A8C6TFA2_9GOBI</name>
<feature type="chain" id="PRO_5034419719" description="Thrombopoietin" evidence="7">
    <location>
        <begin position="22"/>
        <end position="169"/>
    </location>
</feature>
<dbReference type="Gene3D" id="1.20.1250.10">
    <property type="match status" value="1"/>
</dbReference>
<dbReference type="Proteomes" id="UP000694523">
    <property type="component" value="Unplaced"/>
</dbReference>
<protein>
    <recommendedName>
        <fullName evidence="10">Thrombopoietin</fullName>
    </recommendedName>
</protein>
<evidence type="ECO:0008006" key="10">
    <source>
        <dbReference type="Google" id="ProtNLM"/>
    </source>
</evidence>
<evidence type="ECO:0000313" key="9">
    <source>
        <dbReference type="Proteomes" id="UP000694523"/>
    </source>
</evidence>
<dbReference type="Ensembl" id="ENSNMLT00000023162.1">
    <property type="protein sequence ID" value="ENSNMLP00000020643.1"/>
    <property type="gene ID" value="ENSNMLG00000013471.1"/>
</dbReference>
<evidence type="ECO:0000313" key="8">
    <source>
        <dbReference type="Ensembl" id="ENSNMLP00000020643.1"/>
    </source>
</evidence>
<evidence type="ECO:0000256" key="5">
    <source>
        <dbReference type="ARBA" id="ARBA00022729"/>
    </source>
</evidence>
<dbReference type="InterPro" id="IPR009079">
    <property type="entry name" value="4_helix_cytokine-like_core"/>
</dbReference>
<evidence type="ECO:0000256" key="7">
    <source>
        <dbReference type="SAM" id="SignalP"/>
    </source>
</evidence>
<dbReference type="GO" id="GO:0008283">
    <property type="term" value="P:cell population proliferation"/>
    <property type="evidence" value="ECO:0007669"/>
    <property type="project" value="InterPro"/>
</dbReference>
<evidence type="ECO:0000256" key="1">
    <source>
        <dbReference type="ARBA" id="ARBA00004613"/>
    </source>
</evidence>
<feature type="signal peptide" evidence="7">
    <location>
        <begin position="1"/>
        <end position="21"/>
    </location>
</feature>
<evidence type="ECO:0000256" key="4">
    <source>
        <dbReference type="ARBA" id="ARBA00022702"/>
    </source>
</evidence>
<dbReference type="SUPFAM" id="SSF47266">
    <property type="entry name" value="4-helical cytokines"/>
    <property type="match status" value="1"/>
</dbReference>
<comment type="similarity">
    <text evidence="2">Belongs to the EPO/TPO family.</text>
</comment>
<evidence type="ECO:0000256" key="6">
    <source>
        <dbReference type="ARBA" id="ARBA00023157"/>
    </source>
</evidence>
<proteinExistence type="inferred from homology"/>
<dbReference type="PANTHER" id="PTHR10560:SF0">
    <property type="entry name" value="THROMBOPOIETIN"/>
    <property type="match status" value="1"/>
</dbReference>
<dbReference type="AlphaFoldDB" id="A0A8C6TFA2"/>
<evidence type="ECO:0000256" key="3">
    <source>
        <dbReference type="ARBA" id="ARBA00022525"/>
    </source>
</evidence>
<organism evidence="8 9">
    <name type="scientific">Neogobius melanostomus</name>
    <name type="common">round goby</name>
    <dbReference type="NCBI Taxonomy" id="47308"/>
    <lineage>
        <taxon>Eukaryota</taxon>
        <taxon>Metazoa</taxon>
        <taxon>Chordata</taxon>
        <taxon>Craniata</taxon>
        <taxon>Vertebrata</taxon>
        <taxon>Euteleostomi</taxon>
        <taxon>Actinopterygii</taxon>
        <taxon>Neopterygii</taxon>
        <taxon>Teleostei</taxon>
        <taxon>Neoteleostei</taxon>
        <taxon>Acanthomorphata</taxon>
        <taxon>Gobiaria</taxon>
        <taxon>Gobiiformes</taxon>
        <taxon>Gobioidei</taxon>
        <taxon>Gobiidae</taxon>
        <taxon>Benthophilinae</taxon>
        <taxon>Neogobiini</taxon>
        <taxon>Neogobius</taxon>
    </lineage>
</organism>